<name>A0A1F5FZF3_9BACT</name>
<proteinExistence type="predicted"/>
<comment type="caution">
    <text evidence="2">The sequence shown here is derived from an EMBL/GenBank/DDBJ whole genome shotgun (WGS) entry which is preliminary data.</text>
</comment>
<dbReference type="InterPro" id="IPR050256">
    <property type="entry name" value="Glycosyltransferase_2"/>
</dbReference>
<dbReference type="EMBL" id="MFAR01000019">
    <property type="protein sequence ID" value="OGD84982.1"/>
    <property type="molecule type" value="Genomic_DNA"/>
</dbReference>
<dbReference type="Proteomes" id="UP000177921">
    <property type="component" value="Unassembled WGS sequence"/>
</dbReference>
<evidence type="ECO:0000313" key="2">
    <source>
        <dbReference type="EMBL" id="OGD84982.1"/>
    </source>
</evidence>
<dbReference type="Pfam" id="PF00535">
    <property type="entry name" value="Glycos_transf_2"/>
    <property type="match status" value="1"/>
</dbReference>
<feature type="domain" description="Glycosyltransferase 2-like" evidence="1">
    <location>
        <begin position="4"/>
        <end position="141"/>
    </location>
</feature>
<gene>
    <name evidence="2" type="ORF">A2618_02560</name>
</gene>
<reference evidence="2 3" key="1">
    <citation type="journal article" date="2016" name="Nat. Commun.">
        <title>Thousands of microbial genomes shed light on interconnected biogeochemical processes in an aquifer system.</title>
        <authorList>
            <person name="Anantharaman K."/>
            <person name="Brown C.T."/>
            <person name="Hug L.A."/>
            <person name="Sharon I."/>
            <person name="Castelle C.J."/>
            <person name="Probst A.J."/>
            <person name="Thomas B.C."/>
            <person name="Singh A."/>
            <person name="Wilkins M.J."/>
            <person name="Karaoz U."/>
            <person name="Brodie E.L."/>
            <person name="Williams K.H."/>
            <person name="Hubbard S.S."/>
            <person name="Banfield J.F."/>
        </authorList>
    </citation>
    <scope>NUCLEOTIDE SEQUENCE [LARGE SCALE GENOMIC DNA]</scope>
</reference>
<dbReference type="AlphaFoldDB" id="A0A1F5FZF3"/>
<organism evidence="2 3">
    <name type="scientific">Candidatus Collierbacteria bacterium RIFOXYD1_FULL_46_26</name>
    <dbReference type="NCBI Taxonomy" id="1817732"/>
    <lineage>
        <taxon>Bacteria</taxon>
        <taxon>Candidatus Collieribacteriota</taxon>
    </lineage>
</organism>
<protein>
    <recommendedName>
        <fullName evidence="1">Glycosyltransferase 2-like domain-containing protein</fullName>
    </recommendedName>
</protein>
<dbReference type="InterPro" id="IPR029044">
    <property type="entry name" value="Nucleotide-diphossugar_trans"/>
</dbReference>
<evidence type="ECO:0000313" key="3">
    <source>
        <dbReference type="Proteomes" id="UP000177921"/>
    </source>
</evidence>
<dbReference type="Gene3D" id="3.90.550.10">
    <property type="entry name" value="Spore Coat Polysaccharide Biosynthesis Protein SpsA, Chain A"/>
    <property type="match status" value="1"/>
</dbReference>
<evidence type="ECO:0000259" key="1">
    <source>
        <dbReference type="Pfam" id="PF00535"/>
    </source>
</evidence>
<dbReference type="PANTHER" id="PTHR48090">
    <property type="entry name" value="UNDECAPRENYL-PHOSPHATE 4-DEOXY-4-FORMAMIDO-L-ARABINOSE TRANSFERASE-RELATED"/>
    <property type="match status" value="1"/>
</dbReference>
<dbReference type="SUPFAM" id="SSF53448">
    <property type="entry name" value="Nucleotide-diphospho-sugar transferases"/>
    <property type="match status" value="1"/>
</dbReference>
<dbReference type="InterPro" id="IPR001173">
    <property type="entry name" value="Glyco_trans_2-like"/>
</dbReference>
<accession>A0A1F5FZF3</accession>
<sequence>MRKTGCKFEILVVDDNSPDGTAEAVRKLAEKYPEVRVIVRMKDRGLGLSIGRGISEAKGKIIIGMDADGNHDPDDLPHLINDLRGEIKLVVASRFKGSGGMKGWRMLPTFLFNAMFRLFGLPIWDNTSGYYAVHKSDLEKLGLTRIYYGYGDYHIRLVYYAATAGWKIVEVPTRYQPRLGGVSKSRLFKMAVEYTKEAIKLRLGN</sequence>